<evidence type="ECO:0000313" key="1">
    <source>
        <dbReference type="EMBL" id="MBB6646438.1"/>
    </source>
</evidence>
<keyword evidence="2" id="KW-1185">Reference proteome</keyword>
<proteinExistence type="predicted"/>
<dbReference type="InterPro" id="IPR038695">
    <property type="entry name" value="Saro_0823-like_sf"/>
</dbReference>
<evidence type="ECO:0000313" key="2">
    <source>
        <dbReference type="Proteomes" id="UP000546257"/>
    </source>
</evidence>
<gene>
    <name evidence="1" type="ORF">H5V44_09075</name>
</gene>
<dbReference type="AlphaFoldDB" id="A0A7J9SI88"/>
<name>A0A7J9SI88_9EURY</name>
<organism evidence="1 2">
    <name type="scientific">Halobellus ruber</name>
    <dbReference type="NCBI Taxonomy" id="2761102"/>
    <lineage>
        <taxon>Archaea</taxon>
        <taxon>Methanobacteriati</taxon>
        <taxon>Methanobacteriota</taxon>
        <taxon>Stenosarchaea group</taxon>
        <taxon>Halobacteria</taxon>
        <taxon>Halobacteriales</taxon>
        <taxon>Haloferacaceae</taxon>
        <taxon>Halobellus</taxon>
    </lineage>
</organism>
<dbReference type="Proteomes" id="UP000546257">
    <property type="component" value="Unassembled WGS sequence"/>
</dbReference>
<dbReference type="InterPro" id="IPR003795">
    <property type="entry name" value="DUF192"/>
</dbReference>
<dbReference type="PANTHER" id="PTHR37953:SF1">
    <property type="entry name" value="UPF0127 PROTEIN MJ1496"/>
    <property type="match status" value="1"/>
</dbReference>
<dbReference type="RefSeq" id="WP_185192818.1">
    <property type="nucleotide sequence ID" value="NZ_JACKXD010000003.1"/>
</dbReference>
<dbReference type="Gene3D" id="2.60.120.1140">
    <property type="entry name" value="Protein of unknown function DUF192"/>
    <property type="match status" value="1"/>
</dbReference>
<dbReference type="Pfam" id="PF02643">
    <property type="entry name" value="DUF192"/>
    <property type="match status" value="1"/>
</dbReference>
<sequence length="174" mass="18901">MIDRRRLATAAFVVVAVLVAGAVVVATNPGLVPTGEYDRTTVTAVDGESGETLATVRVRVADTQSKRYTGLSDTESLGENEGMLFVHDREGEYAYVMREMAFPLDIVFVAADGTVTRIHHAELPPEGTSGADLTRYPGRGKYVLEVPYRYTDDRGIEVGDRLRIPAPWGPTAES</sequence>
<accession>A0A7J9SI88</accession>
<dbReference type="PANTHER" id="PTHR37953">
    <property type="entry name" value="UPF0127 PROTEIN MJ1496"/>
    <property type="match status" value="1"/>
</dbReference>
<dbReference type="EMBL" id="JACKXD010000003">
    <property type="protein sequence ID" value="MBB6646438.1"/>
    <property type="molecule type" value="Genomic_DNA"/>
</dbReference>
<comment type="caution">
    <text evidence="1">The sequence shown here is derived from an EMBL/GenBank/DDBJ whole genome shotgun (WGS) entry which is preliminary data.</text>
</comment>
<protein>
    <submittedName>
        <fullName evidence="1">DUF192 domain-containing protein</fullName>
    </submittedName>
</protein>
<reference evidence="1 2" key="1">
    <citation type="submission" date="2020-08" db="EMBL/GenBank/DDBJ databases">
        <authorList>
            <person name="Seo M.-J."/>
        </authorList>
    </citation>
    <scope>NUCLEOTIDE SEQUENCE [LARGE SCALE GENOMIC DNA]</scope>
    <source>
        <strain evidence="1 2">MBLA0160</strain>
    </source>
</reference>